<gene>
    <name evidence="6" type="ORF">KIN20_036796</name>
</gene>
<keyword evidence="2 5" id="KW-0812">Transmembrane</keyword>
<dbReference type="AlphaFoldDB" id="A0AAD5RDV9"/>
<keyword evidence="3 5" id="KW-1133">Transmembrane helix</keyword>
<dbReference type="SUPFAM" id="SSF103473">
    <property type="entry name" value="MFS general substrate transporter"/>
    <property type="match status" value="1"/>
</dbReference>
<proteinExistence type="predicted"/>
<comment type="caution">
    <text evidence="6">The sequence shown here is derived from an EMBL/GenBank/DDBJ whole genome shotgun (WGS) entry which is preliminary data.</text>
</comment>
<feature type="transmembrane region" description="Helical" evidence="5">
    <location>
        <begin position="189"/>
        <end position="211"/>
    </location>
</feature>
<feature type="transmembrane region" description="Helical" evidence="5">
    <location>
        <begin position="132"/>
        <end position="154"/>
    </location>
</feature>
<evidence type="ECO:0000256" key="3">
    <source>
        <dbReference type="ARBA" id="ARBA00022989"/>
    </source>
</evidence>
<evidence type="ECO:0000256" key="5">
    <source>
        <dbReference type="SAM" id="Phobius"/>
    </source>
</evidence>
<feature type="transmembrane region" description="Helical" evidence="5">
    <location>
        <begin position="244"/>
        <end position="268"/>
    </location>
</feature>
<evidence type="ECO:0000313" key="6">
    <source>
        <dbReference type="EMBL" id="KAJ1374171.1"/>
    </source>
</evidence>
<protein>
    <recommendedName>
        <fullName evidence="8">Proton-coupled folate transporter</fullName>
    </recommendedName>
</protein>
<feature type="transmembrane region" description="Helical" evidence="5">
    <location>
        <begin position="67"/>
        <end position="87"/>
    </location>
</feature>
<dbReference type="GO" id="GO:0022857">
    <property type="term" value="F:transmembrane transporter activity"/>
    <property type="evidence" value="ECO:0007669"/>
    <property type="project" value="TreeGrafter"/>
</dbReference>
<evidence type="ECO:0000256" key="2">
    <source>
        <dbReference type="ARBA" id="ARBA00022692"/>
    </source>
</evidence>
<sequence length="445" mass="50431">MRSYRDQIYIPVLLYSMTGAMFQPVVHSMIYRKVCIWLSNETGIHDCFNPLSESAKNQRIQTEANRVVLFGSICICIAGMLTSSFIGRVGDKRSRKLSMLMPFVGLILSDIMLLLQAIFFESSPYWFPFSELVFGCFGGYMTILSTSFAYITSIPGVEANDKSKNVSRLEGTLGLGSVLGFLISSQLDLINYVNMFLMFTIVHICCFCYIAQMKEHMNFHQERRDVKLIPSLIICGRNANFQIIICYIVFGASYLAFLGSSHILFFYLKQRFYWDAEMFSYLRAITQTCSTIMALFVYPLCKSFGIRDVVLVTTGLIARGLARMWYAMVWNSISVFGVVLFEMFARFPASGLRSLISKNANANEQGEAFAMVAVLQGGCKVISAVVFNTMFPWSISFMPQLSFILMAVLIIPPTILIWYYRDLVDQCTTTNKHPDVGLQHVHPKL</sequence>
<dbReference type="Gene3D" id="1.20.1250.20">
    <property type="entry name" value="MFS general substrate transporter like domains"/>
    <property type="match status" value="1"/>
</dbReference>
<keyword evidence="4 5" id="KW-0472">Membrane</keyword>
<evidence type="ECO:0008006" key="8">
    <source>
        <dbReference type="Google" id="ProtNLM"/>
    </source>
</evidence>
<dbReference type="InterPro" id="IPR036259">
    <property type="entry name" value="MFS_trans_sf"/>
</dbReference>
<reference evidence="6" key="1">
    <citation type="submission" date="2021-06" db="EMBL/GenBank/DDBJ databases">
        <title>Parelaphostrongylus tenuis whole genome reference sequence.</title>
        <authorList>
            <person name="Garwood T.J."/>
            <person name="Larsen P.A."/>
            <person name="Fountain-Jones N.M."/>
            <person name="Garbe J.R."/>
            <person name="Macchietto M.G."/>
            <person name="Kania S.A."/>
            <person name="Gerhold R.W."/>
            <person name="Richards J.E."/>
            <person name="Wolf T.M."/>
        </authorList>
    </citation>
    <scope>NUCLEOTIDE SEQUENCE</scope>
    <source>
        <strain evidence="6">MNPRO001-30</strain>
        <tissue evidence="6">Meninges</tissue>
    </source>
</reference>
<feature type="transmembrane region" description="Helical" evidence="5">
    <location>
        <begin position="280"/>
        <end position="298"/>
    </location>
</feature>
<dbReference type="PANTHER" id="PTHR23507">
    <property type="entry name" value="ZGC:174356"/>
    <property type="match status" value="1"/>
</dbReference>
<dbReference type="PANTHER" id="PTHR23507:SF27">
    <property type="entry name" value="SOLUTE CARRIER FAMILY RELATED"/>
    <property type="match status" value="1"/>
</dbReference>
<accession>A0AAD5RDV9</accession>
<organism evidence="6 7">
    <name type="scientific">Parelaphostrongylus tenuis</name>
    <name type="common">Meningeal worm</name>
    <dbReference type="NCBI Taxonomy" id="148309"/>
    <lineage>
        <taxon>Eukaryota</taxon>
        <taxon>Metazoa</taxon>
        <taxon>Ecdysozoa</taxon>
        <taxon>Nematoda</taxon>
        <taxon>Chromadorea</taxon>
        <taxon>Rhabditida</taxon>
        <taxon>Rhabditina</taxon>
        <taxon>Rhabditomorpha</taxon>
        <taxon>Strongyloidea</taxon>
        <taxon>Metastrongylidae</taxon>
        <taxon>Parelaphostrongylus</taxon>
    </lineage>
</organism>
<comment type="subcellular location">
    <subcellularLocation>
        <location evidence="1">Membrane</location>
        <topology evidence="1">Multi-pass membrane protein</topology>
    </subcellularLocation>
</comment>
<name>A0AAD5RDV9_PARTN</name>
<evidence type="ECO:0000256" key="4">
    <source>
        <dbReference type="ARBA" id="ARBA00023136"/>
    </source>
</evidence>
<feature type="transmembrane region" description="Helical" evidence="5">
    <location>
        <begin position="99"/>
        <end position="120"/>
    </location>
</feature>
<evidence type="ECO:0000256" key="1">
    <source>
        <dbReference type="ARBA" id="ARBA00004141"/>
    </source>
</evidence>
<dbReference type="EMBL" id="JAHQIW010007406">
    <property type="protein sequence ID" value="KAJ1374171.1"/>
    <property type="molecule type" value="Genomic_DNA"/>
</dbReference>
<dbReference type="Proteomes" id="UP001196413">
    <property type="component" value="Unassembled WGS sequence"/>
</dbReference>
<evidence type="ECO:0000313" key="7">
    <source>
        <dbReference type="Proteomes" id="UP001196413"/>
    </source>
</evidence>
<feature type="transmembrane region" description="Helical" evidence="5">
    <location>
        <begin position="397"/>
        <end position="420"/>
    </location>
</feature>
<feature type="transmembrane region" description="Helical" evidence="5">
    <location>
        <begin position="328"/>
        <end position="347"/>
    </location>
</feature>
<dbReference type="GO" id="GO:0016020">
    <property type="term" value="C:membrane"/>
    <property type="evidence" value="ECO:0007669"/>
    <property type="project" value="UniProtKB-SubCell"/>
</dbReference>
<keyword evidence="7" id="KW-1185">Reference proteome</keyword>